<dbReference type="Gene3D" id="1.10.150.130">
    <property type="match status" value="1"/>
</dbReference>
<evidence type="ECO:0000313" key="4">
    <source>
        <dbReference type="EMBL" id="CAL1604315.1"/>
    </source>
</evidence>
<evidence type="ECO:0000256" key="1">
    <source>
        <dbReference type="ARBA" id="ARBA00023125"/>
    </source>
</evidence>
<dbReference type="InterPro" id="IPR011010">
    <property type="entry name" value="DNA_brk_join_enz"/>
</dbReference>
<dbReference type="AlphaFoldDB" id="A0AAV2LST6"/>
<dbReference type="Gene3D" id="1.10.443.10">
    <property type="entry name" value="Intergrase catalytic core"/>
    <property type="match status" value="1"/>
</dbReference>
<dbReference type="SUPFAM" id="SSF56349">
    <property type="entry name" value="DNA breaking-rejoining enzymes"/>
    <property type="match status" value="1"/>
</dbReference>
<evidence type="ECO:0000256" key="3">
    <source>
        <dbReference type="SAM" id="MobiDB-lite"/>
    </source>
</evidence>
<evidence type="ECO:0008006" key="6">
    <source>
        <dbReference type="Google" id="ProtNLM"/>
    </source>
</evidence>
<dbReference type="PANTHER" id="PTHR35617">
    <property type="entry name" value="PHAGE_INTEGRASE DOMAIN-CONTAINING PROTEIN"/>
    <property type="match status" value="1"/>
</dbReference>
<dbReference type="GO" id="GO:0006310">
    <property type="term" value="P:DNA recombination"/>
    <property type="evidence" value="ECO:0007669"/>
    <property type="project" value="UniProtKB-KW"/>
</dbReference>
<dbReference type="EMBL" id="OZ035826">
    <property type="protein sequence ID" value="CAL1604315.1"/>
    <property type="molecule type" value="Genomic_DNA"/>
</dbReference>
<gene>
    <name evidence="4" type="ORF">KC01_LOCUS31851</name>
</gene>
<keyword evidence="5" id="KW-1185">Reference proteome</keyword>
<dbReference type="InterPro" id="IPR010998">
    <property type="entry name" value="Integrase_recombinase_N"/>
</dbReference>
<proteinExistence type="predicted"/>
<dbReference type="Proteomes" id="UP001497482">
    <property type="component" value="Chromosome 4"/>
</dbReference>
<feature type="region of interest" description="Disordered" evidence="3">
    <location>
        <begin position="1"/>
        <end position="76"/>
    </location>
</feature>
<protein>
    <recommendedName>
        <fullName evidence="6">Tyr recombinase domain-containing protein</fullName>
    </recommendedName>
</protein>
<evidence type="ECO:0000313" key="5">
    <source>
        <dbReference type="Proteomes" id="UP001497482"/>
    </source>
</evidence>
<keyword evidence="2" id="KW-0233">DNA recombination</keyword>
<feature type="compositionally biased region" description="Gly residues" evidence="3">
    <location>
        <begin position="50"/>
        <end position="65"/>
    </location>
</feature>
<dbReference type="SUPFAM" id="SSF47823">
    <property type="entry name" value="lambda integrase-like, N-terminal domain"/>
    <property type="match status" value="1"/>
</dbReference>
<dbReference type="GO" id="GO:0003677">
    <property type="term" value="F:DNA binding"/>
    <property type="evidence" value="ECO:0007669"/>
    <property type="project" value="UniProtKB-KW"/>
</dbReference>
<dbReference type="InterPro" id="IPR013762">
    <property type="entry name" value="Integrase-like_cat_sf"/>
</dbReference>
<name>A0AAV2LST6_KNICA</name>
<evidence type="ECO:0000256" key="2">
    <source>
        <dbReference type="ARBA" id="ARBA00023172"/>
    </source>
</evidence>
<accession>A0AAV2LST6</accession>
<dbReference type="PANTHER" id="PTHR35617:SF3">
    <property type="entry name" value="CORE-BINDING (CB) DOMAIN-CONTAINING PROTEIN"/>
    <property type="match status" value="1"/>
</dbReference>
<sequence>MARRPVVRFSTGASPAGPAAEDRTGEEIGDPGGSGQSACPVVPLPEGHGGDGALGPPGRAGGSSPGGRSPVFTSDNRPQALGLEVERRSLVDLGLPPAVVETIQGARAPSTVRAYATRWRLFSVWCDSRSWDPRCCPLEGVLGFLQELFDKGRAVATLAVFAATITSGHDGFGGVHSPRRPPLQRTPPVWDLRVVLRGLSGPPFEPAAEASPECIAFKTALLLALASAKRAGDLCALSVHASCLSFGEDDGMVELWPNPAFLPKVITSAFRSRVIRIRAFHPPPHASPEEERQHLLCPVRMLRHYLAMTSSFRSGDQLFVCLGPKNRGAPLSAQRLAHWVATAVRRAYQTQGLAPPVGFRSHSTRGMAASTALLRGASSRTFAVRLLGRRPPLSSGLIFRMCRTGRWPIPC</sequence>
<keyword evidence="1" id="KW-0238">DNA-binding</keyword>
<organism evidence="4 5">
    <name type="scientific">Knipowitschia caucasica</name>
    <name type="common">Caucasian dwarf goby</name>
    <name type="synonym">Pomatoschistus caucasicus</name>
    <dbReference type="NCBI Taxonomy" id="637954"/>
    <lineage>
        <taxon>Eukaryota</taxon>
        <taxon>Metazoa</taxon>
        <taxon>Chordata</taxon>
        <taxon>Craniata</taxon>
        <taxon>Vertebrata</taxon>
        <taxon>Euteleostomi</taxon>
        <taxon>Actinopterygii</taxon>
        <taxon>Neopterygii</taxon>
        <taxon>Teleostei</taxon>
        <taxon>Neoteleostei</taxon>
        <taxon>Acanthomorphata</taxon>
        <taxon>Gobiaria</taxon>
        <taxon>Gobiiformes</taxon>
        <taxon>Gobioidei</taxon>
        <taxon>Gobiidae</taxon>
        <taxon>Gobiinae</taxon>
        <taxon>Knipowitschia</taxon>
    </lineage>
</organism>
<dbReference type="GO" id="GO:0015074">
    <property type="term" value="P:DNA integration"/>
    <property type="evidence" value="ECO:0007669"/>
    <property type="project" value="InterPro"/>
</dbReference>
<reference evidence="4 5" key="1">
    <citation type="submission" date="2024-04" db="EMBL/GenBank/DDBJ databases">
        <authorList>
            <person name="Waldvogel A.-M."/>
            <person name="Schoenle A."/>
        </authorList>
    </citation>
    <scope>NUCLEOTIDE SEQUENCE [LARGE SCALE GENOMIC DNA]</scope>
</reference>